<dbReference type="Pfam" id="PF01073">
    <property type="entry name" value="3Beta_HSD"/>
    <property type="match status" value="1"/>
</dbReference>
<feature type="domain" description="Myosin motor" evidence="8">
    <location>
        <begin position="1"/>
        <end position="729"/>
    </location>
</feature>
<dbReference type="EMBL" id="CAMXCT010000793">
    <property type="protein sequence ID" value="CAI3983346.1"/>
    <property type="molecule type" value="Genomic_DNA"/>
</dbReference>
<name>A0A9P1FPE9_9DINO</name>
<organism evidence="9">
    <name type="scientific">Cladocopium goreaui</name>
    <dbReference type="NCBI Taxonomy" id="2562237"/>
    <lineage>
        <taxon>Eukaryota</taxon>
        <taxon>Sar</taxon>
        <taxon>Alveolata</taxon>
        <taxon>Dinophyceae</taxon>
        <taxon>Suessiales</taxon>
        <taxon>Symbiodiniaceae</taxon>
        <taxon>Cladocopium</taxon>
    </lineage>
</organism>
<feature type="binding site" evidence="6">
    <location>
        <begin position="73"/>
        <end position="80"/>
    </location>
    <ligand>
        <name>ATP</name>
        <dbReference type="ChEBI" id="CHEBI:30616"/>
    </ligand>
</feature>
<evidence type="ECO:0000313" key="11">
    <source>
        <dbReference type="Proteomes" id="UP001152797"/>
    </source>
</evidence>
<accession>A0A9P1FPE9</accession>
<dbReference type="InterPro" id="IPR001609">
    <property type="entry name" value="Myosin_head_motor_dom-like"/>
</dbReference>
<keyword evidence="1 6" id="KW-0547">Nucleotide-binding</keyword>
<dbReference type="InterPro" id="IPR036291">
    <property type="entry name" value="NAD(P)-bd_dom_sf"/>
</dbReference>
<dbReference type="GO" id="GO:0006694">
    <property type="term" value="P:steroid biosynthetic process"/>
    <property type="evidence" value="ECO:0007669"/>
    <property type="project" value="InterPro"/>
</dbReference>
<dbReference type="GO" id="GO:0051015">
    <property type="term" value="F:actin filament binding"/>
    <property type="evidence" value="ECO:0007669"/>
    <property type="project" value="TreeGrafter"/>
</dbReference>
<dbReference type="PRINTS" id="PR00193">
    <property type="entry name" value="MYOSINHEAVY"/>
</dbReference>
<dbReference type="GO" id="GO:0016020">
    <property type="term" value="C:membrane"/>
    <property type="evidence" value="ECO:0007669"/>
    <property type="project" value="TreeGrafter"/>
</dbReference>
<dbReference type="PANTHER" id="PTHR13140:SF706">
    <property type="entry name" value="DILUTE CLASS UNCONVENTIONAL MYOSIN, ISOFORM C"/>
    <property type="match status" value="1"/>
</dbReference>
<evidence type="ECO:0000256" key="1">
    <source>
        <dbReference type="ARBA" id="ARBA00022741"/>
    </source>
</evidence>
<feature type="non-terminal residue" evidence="9">
    <location>
        <position position="1888"/>
    </location>
</feature>
<feature type="region of interest" description="Disordered" evidence="7">
    <location>
        <begin position="1725"/>
        <end position="1751"/>
    </location>
</feature>
<dbReference type="SMART" id="SM00242">
    <property type="entry name" value="MYSc"/>
    <property type="match status" value="1"/>
</dbReference>
<feature type="compositionally biased region" description="Basic and acidic residues" evidence="7">
    <location>
        <begin position="1774"/>
        <end position="1796"/>
    </location>
</feature>
<protein>
    <submittedName>
        <fullName evidence="10">Myosin motor domain-containing protein</fullName>
    </submittedName>
</protein>
<gene>
    <name evidence="9" type="ORF">C1SCF055_LOCUS10964</name>
</gene>
<evidence type="ECO:0000313" key="9">
    <source>
        <dbReference type="EMBL" id="CAI3983346.1"/>
    </source>
</evidence>
<dbReference type="InterPro" id="IPR002225">
    <property type="entry name" value="3Beta_OHSteriod_DH/Estase"/>
</dbReference>
<evidence type="ECO:0000256" key="5">
    <source>
        <dbReference type="ARBA" id="ARBA00023203"/>
    </source>
</evidence>
<dbReference type="CDD" id="cd00124">
    <property type="entry name" value="MYSc"/>
    <property type="match status" value="1"/>
</dbReference>
<dbReference type="SUPFAM" id="SSF51735">
    <property type="entry name" value="NAD(P)-binding Rossmann-fold domains"/>
    <property type="match status" value="1"/>
</dbReference>
<dbReference type="PANTHER" id="PTHR13140">
    <property type="entry name" value="MYOSIN"/>
    <property type="match status" value="1"/>
</dbReference>
<dbReference type="PROSITE" id="PS51456">
    <property type="entry name" value="MYOSIN_MOTOR"/>
    <property type="match status" value="1"/>
</dbReference>
<feature type="compositionally biased region" description="Low complexity" evidence="7">
    <location>
        <begin position="1807"/>
        <end position="1835"/>
    </location>
</feature>
<dbReference type="Gene3D" id="1.20.58.530">
    <property type="match status" value="1"/>
</dbReference>
<evidence type="ECO:0000259" key="8">
    <source>
        <dbReference type="PROSITE" id="PS51456"/>
    </source>
</evidence>
<feature type="region of interest" description="Disordered" evidence="7">
    <location>
        <begin position="257"/>
        <end position="282"/>
    </location>
</feature>
<reference evidence="10 11" key="2">
    <citation type="submission" date="2024-05" db="EMBL/GenBank/DDBJ databases">
        <authorList>
            <person name="Chen Y."/>
            <person name="Shah S."/>
            <person name="Dougan E. K."/>
            <person name="Thang M."/>
            <person name="Chan C."/>
        </authorList>
    </citation>
    <scope>NUCLEOTIDE SEQUENCE [LARGE SCALE GENOMIC DNA]</scope>
</reference>
<reference evidence="9" key="1">
    <citation type="submission" date="2022-10" db="EMBL/GenBank/DDBJ databases">
        <authorList>
            <person name="Chen Y."/>
            <person name="Dougan E. K."/>
            <person name="Chan C."/>
            <person name="Rhodes N."/>
            <person name="Thang M."/>
        </authorList>
    </citation>
    <scope>NUCLEOTIDE SEQUENCE</scope>
</reference>
<dbReference type="GO" id="GO:0016459">
    <property type="term" value="C:myosin complex"/>
    <property type="evidence" value="ECO:0007669"/>
    <property type="project" value="UniProtKB-KW"/>
</dbReference>
<dbReference type="GO" id="GO:0016616">
    <property type="term" value="F:oxidoreductase activity, acting on the CH-OH group of donors, NAD or NADP as acceptor"/>
    <property type="evidence" value="ECO:0007669"/>
    <property type="project" value="InterPro"/>
</dbReference>
<evidence type="ECO:0000256" key="2">
    <source>
        <dbReference type="ARBA" id="ARBA00022840"/>
    </source>
</evidence>
<dbReference type="Gene3D" id="3.40.50.720">
    <property type="entry name" value="NAD(P)-binding Rossmann-like Domain"/>
    <property type="match status" value="1"/>
</dbReference>
<dbReference type="GO" id="GO:0000146">
    <property type="term" value="F:microfilament motor activity"/>
    <property type="evidence" value="ECO:0007669"/>
    <property type="project" value="TreeGrafter"/>
</dbReference>
<evidence type="ECO:0000256" key="3">
    <source>
        <dbReference type="ARBA" id="ARBA00023123"/>
    </source>
</evidence>
<dbReference type="SUPFAM" id="SSF52540">
    <property type="entry name" value="P-loop containing nucleoside triphosphate hydrolases"/>
    <property type="match status" value="1"/>
</dbReference>
<evidence type="ECO:0000256" key="6">
    <source>
        <dbReference type="PROSITE-ProRule" id="PRU00782"/>
    </source>
</evidence>
<dbReference type="GO" id="GO:0007015">
    <property type="term" value="P:actin filament organization"/>
    <property type="evidence" value="ECO:0007669"/>
    <property type="project" value="TreeGrafter"/>
</dbReference>
<keyword evidence="4 6" id="KW-0505">Motor protein</keyword>
<dbReference type="EMBL" id="CAMXCT030000793">
    <property type="protein sequence ID" value="CAL4770658.1"/>
    <property type="molecule type" value="Genomic_DNA"/>
</dbReference>
<comment type="similarity">
    <text evidence="6">Belongs to the TRAFAC class myosin-kinesin ATPase superfamily. Myosin family.</text>
</comment>
<dbReference type="Gene3D" id="3.40.850.10">
    <property type="entry name" value="Kinesin motor domain"/>
    <property type="match status" value="2"/>
</dbReference>
<evidence type="ECO:0000256" key="7">
    <source>
        <dbReference type="SAM" id="MobiDB-lite"/>
    </source>
</evidence>
<proteinExistence type="inferred from homology"/>
<dbReference type="OrthoDB" id="312459at2759"/>
<dbReference type="GO" id="GO:0005524">
    <property type="term" value="F:ATP binding"/>
    <property type="evidence" value="ECO:0007669"/>
    <property type="project" value="UniProtKB-UniRule"/>
</dbReference>
<dbReference type="EMBL" id="CAMXCT020000793">
    <property type="protein sequence ID" value="CAL1136721.1"/>
    <property type="molecule type" value="Genomic_DNA"/>
</dbReference>
<keyword evidence="3 6" id="KW-0518">Myosin</keyword>
<sequence length="1888" mass="209281">KRYVKDEIYTYTANVLLAVNPYKGLSHLYSKEVMSKYWGKNPGTLPPHPYAISDVAYRQMLRDRKNQALVISGESGAGKTETAKITMRYLTSMSRTDAAQGSRIQDKIIMANPILESFGNATTVMNLNSSRFGKYNEMMFNPVGSLVGAGIKTFLLESSRVVSQQKGEKNYHVFYELLAGMEEEALNIMWLERDRSYKLLHASGASPQPADANRLAKQFQELRQALSIFLDEETQDHIWQTLAALIHLGEVDFQELEASDSEKTGEPYLEPSPSHCSATPSSAANTAASEAISGEALSTQSAKVEIDEKTEDCLDMACDLLGLNVVSVAKVLKFREMHVNRQGRISHIKCPRTLAQARQTLQCIIKILYKRLFDKIVSSINEVSNSGAARQSEGNYHNIGTLDIYGFERLESNSFEQLCINLANERLQQFFVEEVLEAEQRMYRDERLNVHSMELPDSAPVVSGIQSVLRLLDEHSLRAVKNLVRDGAQKDSKFCEQVYRELIDVKGQPSHRGTILALKLKASRTDRGPSLHDGFQIAHYAGAVSYTTKGWIDKNNDSLVPEIETILADADRSLIADMADRSRCQSGNGGERLCSVSSNWGEFVECLSKYLSNLTNLLDTLTLADASVLADERKAGLFKPKYVLDQVIQCGTVELVNIMHHGYPHRCILRDLRARFQKLLPPEFAHYSDRDFMHAVMLAWEIDDSQWTLGTSRLFLKAGQLRALEELRDSSGQASQHVIKKIRQQFPDNSAIEDCWFAKKKLRAFAHAIELVSYLRRVMLQGKRERTYAGLRRAIRFMVRVNRWKNRALRRLVPFSGMDEEQEAIFTRKLGVGFQTVSLNLNATMLPQLFVTMGAADMPLIHAKHQKEMTSEEYDASWQAEAQDGTRGTRGPGMKRWNFNGGGVVPPSVESVLYFNDGVLKCAKLLGGAFAATTRTSAGAICDVRVVDCCSSGRAFAVSTAPELEKLRCICQGHENSQMFAHCEHSNTIMLWRWMGATKPTQPVVAAVASFKLPAYWQVYQMCFLPANPARSGEHVLAILGRMHDCNWLAISVYTVSRGRIVLNTIKNVYLNLLDEALQNEGASISHFNLSHSGRTLILAGNRLLRLYSVGLAATGTVELDDLDPQQDCEAHILGRDPHGTVTAVCALPMDPDSRSPGFLDWIWLGVSSGDMFGILLEETNGTISVATSSGRFRRNTHSQGVPIQAIVAVHEPLEGDPRSLHHSLTMRKPMMNPNAVLSISADGKLLHSERRSHQWQPVAEWQVPLSLEALRCGFAARCSALIPQVLLLADEGRQCLIAYDQRQPVNSGMSMCSFANSHLKLLSLDLRAGAGAADVNLLADLRDPSRIEDILFKEYDVKMMVIAVKPPLVGPSYQSFMEVNMAGLCDLVNLAERYRVGSLVYVSSFAACNHWLPHQNLGETDPAASPPLTSLRSPYDLSKAMAEQFILQKHSETMRTVSVRIGGVYGDDDDQYWNRRLPFRLSLDISDKVANPPKIDANYVENVAEGLVRVAERLAADATVGGRCSAVANFPRGVSVVISSVLAHLCSATTFDQTLAMRAVLVATFIAQLAAQSTTVPPKVALEEAEHEYAKALKDGNETLKELQKWLEGIEESASKPDEADNIAGKIEHEAVEDFKDQKDSMLSEFDKKLDELPKAGDAYVAAKDLKKLSKEIQKLSKQVAKSMKKKYHELRTEQKDKAQDMMHSIQKDAHMAMKIARKVEHFGRKAGQPESEYEGNIGRAEKSTEGLSGKAEKFGEHAEHVVEHFFEKVEDKVEDRGRSLEKEAKTKGKEREKSIQSALQEAEGSPAKSAKPAASKSAKPAASKSAKPAASKSAKPAALFLRGETGSLNPEALLSLLLPATGFAMLALAFAWGRRTPSLNMPPSLG</sequence>
<dbReference type="Gene3D" id="1.20.5.4820">
    <property type="match status" value="1"/>
</dbReference>
<dbReference type="InterPro" id="IPR036961">
    <property type="entry name" value="Kinesin_motor_dom_sf"/>
</dbReference>
<keyword evidence="2 6" id="KW-0067">ATP-binding</keyword>
<dbReference type="Proteomes" id="UP001152797">
    <property type="component" value="Unassembled WGS sequence"/>
</dbReference>
<feature type="region of interest" description="Disordered" evidence="7">
    <location>
        <begin position="1774"/>
        <end position="1835"/>
    </location>
</feature>
<comment type="caution">
    <text evidence="6">Lacks conserved residue(s) required for the propagation of feature annotation.</text>
</comment>
<keyword evidence="5 6" id="KW-0009">Actin-binding</keyword>
<dbReference type="GO" id="GO:0005737">
    <property type="term" value="C:cytoplasm"/>
    <property type="evidence" value="ECO:0007669"/>
    <property type="project" value="TreeGrafter"/>
</dbReference>
<feature type="compositionally biased region" description="Basic and acidic residues" evidence="7">
    <location>
        <begin position="1741"/>
        <end position="1751"/>
    </location>
</feature>
<dbReference type="InterPro" id="IPR027417">
    <property type="entry name" value="P-loop_NTPase"/>
</dbReference>
<dbReference type="Gene3D" id="1.20.120.720">
    <property type="entry name" value="Myosin VI head, motor domain, U50 subdomain"/>
    <property type="match status" value="2"/>
</dbReference>
<dbReference type="Pfam" id="PF00063">
    <property type="entry name" value="Myosin_head"/>
    <property type="match status" value="2"/>
</dbReference>
<dbReference type="Gene3D" id="1.10.10.820">
    <property type="match status" value="1"/>
</dbReference>
<evidence type="ECO:0000313" key="10">
    <source>
        <dbReference type="EMBL" id="CAL4770658.1"/>
    </source>
</evidence>
<keyword evidence="11" id="KW-1185">Reference proteome</keyword>
<evidence type="ECO:0000256" key="4">
    <source>
        <dbReference type="ARBA" id="ARBA00023175"/>
    </source>
</evidence>
<comment type="caution">
    <text evidence="9">The sequence shown here is derived from an EMBL/GenBank/DDBJ whole genome shotgun (WGS) entry which is preliminary data.</text>
</comment>